<feature type="compositionally biased region" description="Basic and acidic residues" evidence="1">
    <location>
        <begin position="373"/>
        <end position="383"/>
    </location>
</feature>
<evidence type="ECO:0000256" key="2">
    <source>
        <dbReference type="SAM" id="Phobius"/>
    </source>
</evidence>
<dbReference type="Proteomes" id="UP001610446">
    <property type="component" value="Unassembled WGS sequence"/>
</dbReference>
<name>A0ABR4IH76_9EURO</name>
<reference evidence="3 4" key="1">
    <citation type="submission" date="2024-07" db="EMBL/GenBank/DDBJ databases">
        <title>Section-level genome sequencing and comparative genomics of Aspergillus sections Usti and Cavernicolus.</title>
        <authorList>
            <consortium name="Lawrence Berkeley National Laboratory"/>
            <person name="Nybo J.L."/>
            <person name="Vesth T.C."/>
            <person name="Theobald S."/>
            <person name="Frisvad J.C."/>
            <person name="Larsen T.O."/>
            <person name="Kjaerboelling I."/>
            <person name="Rothschild-Mancinelli K."/>
            <person name="Lyhne E.K."/>
            <person name="Kogle M.E."/>
            <person name="Barry K."/>
            <person name="Clum A."/>
            <person name="Na H."/>
            <person name="Ledsgaard L."/>
            <person name="Lin J."/>
            <person name="Lipzen A."/>
            <person name="Kuo A."/>
            <person name="Riley R."/>
            <person name="Mondo S."/>
            <person name="Labutti K."/>
            <person name="Haridas S."/>
            <person name="Pangalinan J."/>
            <person name="Salamov A.A."/>
            <person name="Simmons B.A."/>
            <person name="Magnuson J.K."/>
            <person name="Chen J."/>
            <person name="Drula E."/>
            <person name="Henrissat B."/>
            <person name="Wiebenga A."/>
            <person name="Lubbers R.J."/>
            <person name="Gomes A.C."/>
            <person name="Makela M.R."/>
            <person name="Stajich J."/>
            <person name="Grigoriev I.V."/>
            <person name="Mortensen U.H."/>
            <person name="De Vries R.P."/>
            <person name="Baker S.E."/>
            <person name="Andersen M.R."/>
        </authorList>
    </citation>
    <scope>NUCLEOTIDE SEQUENCE [LARGE SCALE GENOMIC DNA]</scope>
    <source>
        <strain evidence="3 4">CBS 123904</strain>
    </source>
</reference>
<keyword evidence="2" id="KW-1133">Transmembrane helix</keyword>
<protein>
    <submittedName>
        <fullName evidence="3">Uncharacterized protein</fullName>
    </submittedName>
</protein>
<dbReference type="Gene3D" id="1.20.58.340">
    <property type="entry name" value="Magnesium transport protein CorA, transmembrane region"/>
    <property type="match status" value="1"/>
</dbReference>
<evidence type="ECO:0000256" key="1">
    <source>
        <dbReference type="SAM" id="MobiDB-lite"/>
    </source>
</evidence>
<evidence type="ECO:0000313" key="3">
    <source>
        <dbReference type="EMBL" id="KAL2827123.1"/>
    </source>
</evidence>
<feature type="region of interest" description="Disordered" evidence="1">
    <location>
        <begin position="360"/>
        <end position="383"/>
    </location>
</feature>
<keyword evidence="2" id="KW-0472">Membrane</keyword>
<accession>A0ABR4IH76</accession>
<keyword evidence="2" id="KW-0812">Transmembrane</keyword>
<sequence>MQSLIDRYGIGVEFIDLVHSFGEKAHIADAGHGGPTVFKRANGAYDMHYLIPYVENFGPAGRPPKYTDRRLGVFHRFSPGSETENLWIFLWPERKGEARKRVESAAASLGLEWCQNPHNLHLTVLAAYIGNWRWYIRMIGNEVENITNHVTVSRFSEDTDYKQVLGWLVQMSAQRELLVPISARLKVVQKILHELADMHVSLSPPSPSSPPRLADSDNDHQTSNYLAFYSQRVEGHLLSLQVLENKLQNTFDLLEVAVDLGNGDTTGQINKKMLKLTTHTVDDSAAVRIITFLTMMYLPPSFVSTFLGMDLFSFRDSAGTDRFTISKYFWIFVVLCLPLSTATFVSWRVFWNRQKQKRVQGQRQWKGQGQGGSEKEKDMESGL</sequence>
<dbReference type="EMBL" id="JBFXLU010000409">
    <property type="protein sequence ID" value="KAL2827123.1"/>
    <property type="molecule type" value="Genomic_DNA"/>
</dbReference>
<gene>
    <name evidence="3" type="ORF">BJY01DRAFT_262083</name>
</gene>
<proteinExistence type="predicted"/>
<feature type="transmembrane region" description="Helical" evidence="2">
    <location>
        <begin position="328"/>
        <end position="350"/>
    </location>
</feature>
<comment type="caution">
    <text evidence="3">The sequence shown here is derived from an EMBL/GenBank/DDBJ whole genome shotgun (WGS) entry which is preliminary data.</text>
</comment>
<feature type="transmembrane region" description="Helical" evidence="2">
    <location>
        <begin position="285"/>
        <end position="308"/>
    </location>
</feature>
<evidence type="ECO:0000313" key="4">
    <source>
        <dbReference type="Proteomes" id="UP001610446"/>
    </source>
</evidence>
<keyword evidence="4" id="KW-1185">Reference proteome</keyword>
<organism evidence="3 4">
    <name type="scientific">Aspergillus pseudoustus</name>
    <dbReference type="NCBI Taxonomy" id="1810923"/>
    <lineage>
        <taxon>Eukaryota</taxon>
        <taxon>Fungi</taxon>
        <taxon>Dikarya</taxon>
        <taxon>Ascomycota</taxon>
        <taxon>Pezizomycotina</taxon>
        <taxon>Eurotiomycetes</taxon>
        <taxon>Eurotiomycetidae</taxon>
        <taxon>Eurotiales</taxon>
        <taxon>Aspergillaceae</taxon>
        <taxon>Aspergillus</taxon>
        <taxon>Aspergillus subgen. Nidulantes</taxon>
    </lineage>
</organism>